<dbReference type="AlphaFoldDB" id="A0A0F7SSC9"/>
<reference evidence="2" key="1">
    <citation type="submission" date="2014-08" db="EMBL/GenBank/DDBJ databases">
        <authorList>
            <person name="Sharma Rahul"/>
            <person name="Thines Marco"/>
        </authorList>
    </citation>
    <scope>NUCLEOTIDE SEQUENCE</scope>
</reference>
<name>A0A0F7SSC9_PHARH</name>
<evidence type="ECO:0000256" key="1">
    <source>
        <dbReference type="SAM" id="SignalP"/>
    </source>
</evidence>
<organism evidence="2">
    <name type="scientific">Phaffia rhodozyma</name>
    <name type="common">Yeast</name>
    <name type="synonym">Xanthophyllomyces dendrorhous</name>
    <dbReference type="NCBI Taxonomy" id="264483"/>
    <lineage>
        <taxon>Eukaryota</taxon>
        <taxon>Fungi</taxon>
        <taxon>Dikarya</taxon>
        <taxon>Basidiomycota</taxon>
        <taxon>Agaricomycotina</taxon>
        <taxon>Tremellomycetes</taxon>
        <taxon>Cystofilobasidiales</taxon>
        <taxon>Mrakiaceae</taxon>
        <taxon>Phaffia</taxon>
    </lineage>
</organism>
<keyword evidence="1" id="KW-0732">Signal</keyword>
<dbReference type="EMBL" id="LN483157">
    <property type="protein sequence ID" value="CED83534.1"/>
    <property type="molecule type" value="Genomic_DNA"/>
</dbReference>
<protein>
    <recommendedName>
        <fullName evidence="3">Alpha-1,6-mannosyl-glycoprotein 6-beta-N-acetylglucosaminyltransferase</fullName>
    </recommendedName>
</protein>
<accession>A0A0F7SSC9</accession>
<feature type="signal peptide" evidence="1">
    <location>
        <begin position="1"/>
        <end position="27"/>
    </location>
</feature>
<evidence type="ECO:0008006" key="3">
    <source>
        <dbReference type="Google" id="ProtNLM"/>
    </source>
</evidence>
<feature type="chain" id="PRO_5002522116" description="Alpha-1,6-mannosyl-glycoprotein 6-beta-N-acetylglucosaminyltransferase" evidence="1">
    <location>
        <begin position="28"/>
        <end position="447"/>
    </location>
</feature>
<evidence type="ECO:0000313" key="2">
    <source>
        <dbReference type="EMBL" id="CED83534.1"/>
    </source>
</evidence>
<proteinExistence type="predicted"/>
<sequence length="447" mass="51060">MTRPVSPRVLVLLGIVVLFSFSQLVDIETFTGKHVSVVDQLQSAQIFSLSDQYNSSQDREDNIWKHHNRHTLSALLTCLLLENCRPNQDKLVILEDWDYMQAYSGTPGGERIWSRSVLRTFDLLGISYAYARDLSFVQSIYSMFPNQTKAILLSQQDLEACWNDWGCVMDGKNTLGLPIELLYSAQFFGHKGGNPFGAKWTITPEKYDYTDPETYIGYSIEEECAVAPIIPHHERPKQVWVLGKHTTYLSSSHFPYSRDIFQKASAKLGVEFVGAFDSWNGEEASTMPGLRNLLLAPGSHHLNKEEFEQQLKNSLAIVGLHDPLVSPTPWYGLCFGTPFINPAEISVDGQGHSHVRDSQHFTAGALGEPHVYNVERYNDEAFISNLRRAIQPHDRFIPPFMRQSVLSRRVLDWIDSDKKSLLQKRIASDEKWLKVLTDKWFLKEMYI</sequence>